<evidence type="ECO:0000313" key="1">
    <source>
        <dbReference type="EMBL" id="GAF86477.1"/>
    </source>
</evidence>
<dbReference type="EMBL" id="BARS01016318">
    <property type="protein sequence ID" value="GAF86477.1"/>
    <property type="molecule type" value="Genomic_DNA"/>
</dbReference>
<proteinExistence type="predicted"/>
<dbReference type="InterPro" id="IPR000643">
    <property type="entry name" value="Iodothyronine_deiodinase"/>
</dbReference>
<reference evidence="1" key="1">
    <citation type="journal article" date="2014" name="Front. Microbiol.">
        <title>High frequency of phylogenetically diverse reductive dehalogenase-homologous genes in deep subseafloor sedimentary metagenomes.</title>
        <authorList>
            <person name="Kawai M."/>
            <person name="Futagami T."/>
            <person name="Toyoda A."/>
            <person name="Takaki Y."/>
            <person name="Nishi S."/>
            <person name="Hori S."/>
            <person name="Arai W."/>
            <person name="Tsubouchi T."/>
            <person name="Morono Y."/>
            <person name="Uchiyama I."/>
            <person name="Ito T."/>
            <person name="Fujiyama A."/>
            <person name="Inagaki F."/>
            <person name="Takami H."/>
        </authorList>
    </citation>
    <scope>NUCLEOTIDE SEQUENCE</scope>
    <source>
        <strain evidence="1">Expedition CK06-06</strain>
    </source>
</reference>
<protein>
    <recommendedName>
        <fullName evidence="2">Alkyl hydroperoxide reductase subunit C/ Thiol specific antioxidant domain-containing protein</fullName>
    </recommendedName>
</protein>
<gene>
    <name evidence="1" type="ORF">S01H1_26871</name>
</gene>
<dbReference type="AlphaFoldDB" id="X0TEA4"/>
<dbReference type="Pfam" id="PF00837">
    <property type="entry name" value="T4_deiodinase"/>
    <property type="match status" value="1"/>
</dbReference>
<dbReference type="Gene3D" id="3.40.30.10">
    <property type="entry name" value="Glutaredoxin"/>
    <property type="match status" value="1"/>
</dbReference>
<organism evidence="1">
    <name type="scientific">marine sediment metagenome</name>
    <dbReference type="NCBI Taxonomy" id="412755"/>
    <lineage>
        <taxon>unclassified sequences</taxon>
        <taxon>metagenomes</taxon>
        <taxon>ecological metagenomes</taxon>
    </lineage>
</organism>
<feature type="non-terminal residue" evidence="1">
    <location>
        <position position="1"/>
    </location>
</feature>
<sequence length="84" mass="9394">PVTIEQRRKVAASCQSDLFDGVVPLYVDTMRDEVNESYAARPTRIYFIGRDGRIVYNPGLGPFGFNPDHLEGVIESYLSDNPTS</sequence>
<dbReference type="PANTHER" id="PTHR11781">
    <property type="entry name" value="IODOTHYRONINE DEIODINASE"/>
    <property type="match status" value="1"/>
</dbReference>
<dbReference type="PANTHER" id="PTHR11781:SF22">
    <property type="entry name" value="TYPE I IODOTHYRONINE DEIODINASE"/>
    <property type="match status" value="1"/>
</dbReference>
<evidence type="ECO:0008006" key="2">
    <source>
        <dbReference type="Google" id="ProtNLM"/>
    </source>
</evidence>
<accession>X0TEA4</accession>
<comment type="caution">
    <text evidence="1">The sequence shown here is derived from an EMBL/GenBank/DDBJ whole genome shotgun (WGS) entry which is preliminary data.</text>
</comment>
<dbReference type="GO" id="GO:0004800">
    <property type="term" value="F:thyroxine 5'-deiodinase activity"/>
    <property type="evidence" value="ECO:0007669"/>
    <property type="project" value="InterPro"/>
</dbReference>
<name>X0TEA4_9ZZZZ</name>